<dbReference type="AlphaFoldDB" id="A0A2H3U8Q7"/>
<evidence type="ECO:0008006" key="3">
    <source>
        <dbReference type="Google" id="ProtNLM"/>
    </source>
</evidence>
<evidence type="ECO:0000313" key="2">
    <source>
        <dbReference type="Proteomes" id="UP000219369"/>
    </source>
</evidence>
<gene>
    <name evidence="1" type="ORF">FRV6_15844</name>
</gene>
<evidence type="ECO:0000313" key="1">
    <source>
        <dbReference type="EMBL" id="SCO91716.1"/>
    </source>
</evidence>
<name>A0A2H3U8Q7_FUSOX</name>
<dbReference type="VEuPathDB" id="FungiDB:FOMG_09499"/>
<accession>A0A2H3U8Q7</accession>
<sequence length="120" mass="13395">MWTSKSKEKDEDNLAIIARLTNSIASRNPDDKDAQRQAQAATAFLQNVGITIQDPAAESSKITSASPRESQHSVKLPTELYRMIVGHVSTFRQQSRSREQTLVAFSCSCKTLHKLSEDFI</sequence>
<dbReference type="Proteomes" id="UP000219369">
    <property type="component" value="Unassembled WGS sequence"/>
</dbReference>
<protein>
    <recommendedName>
        <fullName evidence="3">F-box domain-containing protein</fullName>
    </recommendedName>
</protein>
<reference evidence="2" key="1">
    <citation type="submission" date="2016-09" db="EMBL/GenBank/DDBJ databases">
        <authorList>
            <person name="Guldener U."/>
        </authorList>
    </citation>
    <scope>NUCLEOTIDE SEQUENCE [LARGE SCALE GENOMIC DNA]</scope>
    <source>
        <strain evidence="2">V64-1</strain>
    </source>
</reference>
<dbReference type="VEuPathDB" id="FungiDB:FOIG_11492"/>
<dbReference type="OrthoDB" id="5089581at2759"/>
<dbReference type="EMBL" id="FMJY01000010">
    <property type="protein sequence ID" value="SCO91716.1"/>
    <property type="molecule type" value="Genomic_DNA"/>
</dbReference>
<organism evidence="1 2">
    <name type="scientific">Fusarium oxysporum</name>
    <name type="common">Fusarium vascular wilt</name>
    <dbReference type="NCBI Taxonomy" id="5507"/>
    <lineage>
        <taxon>Eukaryota</taxon>
        <taxon>Fungi</taxon>
        <taxon>Dikarya</taxon>
        <taxon>Ascomycota</taxon>
        <taxon>Pezizomycotina</taxon>
        <taxon>Sordariomycetes</taxon>
        <taxon>Hypocreomycetidae</taxon>
        <taxon>Hypocreales</taxon>
        <taxon>Nectriaceae</taxon>
        <taxon>Fusarium</taxon>
        <taxon>Fusarium oxysporum species complex</taxon>
    </lineage>
</organism>
<proteinExistence type="predicted"/>